<name>A0A9P8HKJ4_9HYPO</name>
<dbReference type="Gene3D" id="3.10.280.10">
    <property type="entry name" value="Mitochondrial glycoprotein"/>
    <property type="match status" value="1"/>
</dbReference>
<reference evidence="2 3" key="1">
    <citation type="submission" date="2021-08" db="EMBL/GenBank/DDBJ databases">
        <title>The highly contiguous genome resource for Trichoderma semiorbis FJ059, a fungal antagonistic to plant pathogens.</title>
        <authorList>
            <person name="Liu T."/>
        </authorList>
    </citation>
    <scope>NUCLEOTIDE SEQUENCE [LARGE SCALE GENOMIC DNA]</scope>
    <source>
        <strain evidence="2 3">FJ059</strain>
    </source>
</reference>
<evidence type="ECO:0008006" key="4">
    <source>
        <dbReference type="Google" id="ProtNLM"/>
    </source>
</evidence>
<comment type="caution">
    <text evidence="2">The sequence shown here is derived from an EMBL/GenBank/DDBJ whole genome shotgun (WGS) entry which is preliminary data.</text>
</comment>
<dbReference type="AlphaFoldDB" id="A0A9P8HKJ4"/>
<evidence type="ECO:0000256" key="1">
    <source>
        <dbReference type="SAM" id="MobiDB-lite"/>
    </source>
</evidence>
<protein>
    <recommendedName>
        <fullName evidence="4">Mitochondrial acidic protein MAM33</fullName>
    </recommendedName>
</protein>
<dbReference type="EMBL" id="JAIMJC010000002">
    <property type="protein sequence ID" value="KAH0529543.1"/>
    <property type="molecule type" value="Genomic_DNA"/>
</dbReference>
<feature type="compositionally biased region" description="Acidic residues" evidence="1">
    <location>
        <begin position="196"/>
        <end position="205"/>
    </location>
</feature>
<sequence length="324" mass="36387">MKKKKALLRSYYIIPHQPSIQLFSVSFTKPTTFKMLSLRTIARSASRTISRAAGASLRSSAIARPSFARTPAIKLLPTRAAAFSTTVRRSKEDDIEVDEALSAKLESEIQIEEDIKANEQQPTSIKDFLDNSPFELIDTPGQEVVKLTRSYGEEKITISFSIADITNFDPYSEDMFEEDELPEESLQSDKQQNPEDSLEGDVDEETGAPINLSILIEKPGKTNGALNIDATARDGEIQVDNMFFYEDAKVARIDSPEAAQKRADVYPGPPFGSLDEDLQVLMERFLEERGINETLAAFVPDYVDAKEQQEYLRWLKNVRTFVDA</sequence>
<evidence type="ECO:0000313" key="2">
    <source>
        <dbReference type="EMBL" id="KAH0529543.1"/>
    </source>
</evidence>
<evidence type="ECO:0000313" key="3">
    <source>
        <dbReference type="Proteomes" id="UP000826573"/>
    </source>
</evidence>
<feature type="region of interest" description="Disordered" evidence="1">
    <location>
        <begin position="176"/>
        <end position="205"/>
    </location>
</feature>
<gene>
    <name evidence="2" type="ORF">TsFJ059_004274</name>
</gene>
<organism evidence="2 3">
    <name type="scientific">Trichoderma semiorbis</name>
    <dbReference type="NCBI Taxonomy" id="1491008"/>
    <lineage>
        <taxon>Eukaryota</taxon>
        <taxon>Fungi</taxon>
        <taxon>Dikarya</taxon>
        <taxon>Ascomycota</taxon>
        <taxon>Pezizomycotina</taxon>
        <taxon>Sordariomycetes</taxon>
        <taxon>Hypocreomycetidae</taxon>
        <taxon>Hypocreales</taxon>
        <taxon>Hypocreaceae</taxon>
        <taxon>Trichoderma</taxon>
    </lineage>
</organism>
<dbReference type="Pfam" id="PF02330">
    <property type="entry name" value="MAM33"/>
    <property type="match status" value="1"/>
</dbReference>
<dbReference type="InterPro" id="IPR003428">
    <property type="entry name" value="MAM33"/>
</dbReference>
<dbReference type="Proteomes" id="UP000826573">
    <property type="component" value="Unassembled WGS sequence"/>
</dbReference>
<dbReference type="PANTHER" id="PTHR10826:SF1">
    <property type="entry name" value="COMPLEMENT COMPONENT 1 Q SUBCOMPONENT-BINDING PROTEIN, MITOCHONDRIAL"/>
    <property type="match status" value="1"/>
</dbReference>
<accession>A0A9P8HKJ4</accession>
<dbReference type="GO" id="GO:0005759">
    <property type="term" value="C:mitochondrial matrix"/>
    <property type="evidence" value="ECO:0007669"/>
    <property type="project" value="InterPro"/>
</dbReference>
<dbReference type="InterPro" id="IPR036561">
    <property type="entry name" value="MAM33_sf"/>
</dbReference>
<dbReference type="PANTHER" id="PTHR10826">
    <property type="entry name" value="COMPLEMENT COMPONENT 1"/>
    <property type="match status" value="1"/>
</dbReference>
<dbReference type="SUPFAM" id="SSF54529">
    <property type="entry name" value="Mitochondrial glycoprotein MAM33-like"/>
    <property type="match status" value="1"/>
</dbReference>
<dbReference type="GO" id="GO:0042256">
    <property type="term" value="P:cytosolic ribosome assembly"/>
    <property type="evidence" value="ECO:0007669"/>
    <property type="project" value="TreeGrafter"/>
</dbReference>
<proteinExistence type="predicted"/>
<keyword evidence="3" id="KW-1185">Reference proteome</keyword>